<feature type="region of interest" description="Disordered" evidence="1">
    <location>
        <begin position="85"/>
        <end position="130"/>
    </location>
</feature>
<dbReference type="OrthoDB" id="10477072at2759"/>
<organism evidence="2 3">
    <name type="scientific">Pleomassaria siparia CBS 279.74</name>
    <dbReference type="NCBI Taxonomy" id="1314801"/>
    <lineage>
        <taxon>Eukaryota</taxon>
        <taxon>Fungi</taxon>
        <taxon>Dikarya</taxon>
        <taxon>Ascomycota</taxon>
        <taxon>Pezizomycotina</taxon>
        <taxon>Dothideomycetes</taxon>
        <taxon>Pleosporomycetidae</taxon>
        <taxon>Pleosporales</taxon>
        <taxon>Pleomassariaceae</taxon>
        <taxon>Pleomassaria</taxon>
    </lineage>
</organism>
<proteinExistence type="predicted"/>
<name>A0A6G1KGM8_9PLEO</name>
<accession>A0A6G1KGM8</accession>
<evidence type="ECO:0000313" key="3">
    <source>
        <dbReference type="Proteomes" id="UP000799428"/>
    </source>
</evidence>
<reference evidence="2" key="1">
    <citation type="journal article" date="2020" name="Stud. Mycol.">
        <title>101 Dothideomycetes genomes: a test case for predicting lifestyles and emergence of pathogens.</title>
        <authorList>
            <person name="Haridas S."/>
            <person name="Albert R."/>
            <person name="Binder M."/>
            <person name="Bloem J."/>
            <person name="Labutti K."/>
            <person name="Salamov A."/>
            <person name="Andreopoulos B."/>
            <person name="Baker S."/>
            <person name="Barry K."/>
            <person name="Bills G."/>
            <person name="Bluhm B."/>
            <person name="Cannon C."/>
            <person name="Castanera R."/>
            <person name="Culley D."/>
            <person name="Daum C."/>
            <person name="Ezra D."/>
            <person name="Gonzalez J."/>
            <person name="Henrissat B."/>
            <person name="Kuo A."/>
            <person name="Liang C."/>
            <person name="Lipzen A."/>
            <person name="Lutzoni F."/>
            <person name="Magnuson J."/>
            <person name="Mondo S."/>
            <person name="Nolan M."/>
            <person name="Ohm R."/>
            <person name="Pangilinan J."/>
            <person name="Park H.-J."/>
            <person name="Ramirez L."/>
            <person name="Alfaro M."/>
            <person name="Sun H."/>
            <person name="Tritt A."/>
            <person name="Yoshinaga Y."/>
            <person name="Zwiers L.-H."/>
            <person name="Turgeon B."/>
            <person name="Goodwin S."/>
            <person name="Spatafora J."/>
            <person name="Crous P."/>
            <person name="Grigoriev I."/>
        </authorList>
    </citation>
    <scope>NUCLEOTIDE SEQUENCE</scope>
    <source>
        <strain evidence="2">CBS 279.74</strain>
    </source>
</reference>
<evidence type="ECO:0000313" key="2">
    <source>
        <dbReference type="EMBL" id="KAF2711988.1"/>
    </source>
</evidence>
<protein>
    <submittedName>
        <fullName evidence="2">Uncharacterized protein</fullName>
    </submittedName>
</protein>
<dbReference type="EMBL" id="MU005766">
    <property type="protein sequence ID" value="KAF2711988.1"/>
    <property type="molecule type" value="Genomic_DNA"/>
</dbReference>
<sequence length="149" mass="17420">MPWLIFVPNTTTSYILRDRDSQYLRYFSLWGWRIETLEADAVDPPVSPLLDPFKEQRLYHIWRNEVNRRLNEEQGKAEAVRAEVKARGSLENDGNVQAEGEGGKTERSKKGRGWSKVFKRGKKGKQTEVDDLGADMEVNYLEDMQRRWS</sequence>
<dbReference type="AlphaFoldDB" id="A0A6G1KGM8"/>
<dbReference type="Proteomes" id="UP000799428">
    <property type="component" value="Unassembled WGS sequence"/>
</dbReference>
<evidence type="ECO:0000256" key="1">
    <source>
        <dbReference type="SAM" id="MobiDB-lite"/>
    </source>
</evidence>
<feature type="compositionally biased region" description="Basic residues" evidence="1">
    <location>
        <begin position="109"/>
        <end position="124"/>
    </location>
</feature>
<gene>
    <name evidence="2" type="ORF">K504DRAFT_464093</name>
</gene>
<keyword evidence="3" id="KW-1185">Reference proteome</keyword>